<feature type="transmembrane region" description="Helical" evidence="1">
    <location>
        <begin position="129"/>
        <end position="156"/>
    </location>
</feature>
<feature type="transmembrane region" description="Helical" evidence="1">
    <location>
        <begin position="329"/>
        <end position="346"/>
    </location>
</feature>
<keyword evidence="1" id="KW-0472">Membrane</keyword>
<keyword evidence="1" id="KW-0812">Transmembrane</keyword>
<evidence type="ECO:0000256" key="1">
    <source>
        <dbReference type="SAM" id="Phobius"/>
    </source>
</evidence>
<feature type="transmembrane region" description="Helical" evidence="1">
    <location>
        <begin position="61"/>
        <end position="78"/>
    </location>
</feature>
<dbReference type="OrthoDB" id="7832851at2"/>
<reference evidence="2 3" key="1">
    <citation type="submission" date="2017-01" db="EMBL/GenBank/DDBJ databases">
        <authorList>
            <person name="Mah S.A."/>
            <person name="Swanson W.J."/>
            <person name="Moy G.W."/>
            <person name="Vacquier V.D."/>
        </authorList>
    </citation>
    <scope>NUCLEOTIDE SEQUENCE [LARGE SCALE GENOMIC DNA]</scope>
    <source>
        <strain evidence="2 3">DSM 26375</strain>
    </source>
</reference>
<feature type="transmembrane region" description="Helical" evidence="1">
    <location>
        <begin position="201"/>
        <end position="232"/>
    </location>
</feature>
<accession>A0A1N7Q781</accession>
<keyword evidence="1" id="KW-1133">Transmembrane helix</keyword>
<evidence type="ECO:0000313" key="2">
    <source>
        <dbReference type="EMBL" id="SIT18713.1"/>
    </source>
</evidence>
<feature type="transmembrane region" description="Helical" evidence="1">
    <location>
        <begin position="90"/>
        <end position="108"/>
    </location>
</feature>
<evidence type="ECO:0000313" key="3">
    <source>
        <dbReference type="Proteomes" id="UP000186141"/>
    </source>
</evidence>
<keyword evidence="3" id="KW-1185">Reference proteome</keyword>
<feature type="transmembrane region" description="Helical" evidence="1">
    <location>
        <begin position="36"/>
        <end position="54"/>
    </location>
</feature>
<feature type="transmembrane region" description="Helical" evidence="1">
    <location>
        <begin position="279"/>
        <end position="296"/>
    </location>
</feature>
<feature type="transmembrane region" description="Helical" evidence="1">
    <location>
        <begin position="406"/>
        <end position="430"/>
    </location>
</feature>
<sequence length="469" mass="49574">MTTPLSPVARPASIAMLVALVLAAAIHELWRADWTWIPGGMALFGFLLLEWRRLAPAAQRLAAIVIALGTGLPLANLIPVDTLHKALDQALYLGFFVTALGVLQDTAAGSPLIRRAGTVLLSQPPGRRYSVLTAGGALMGVLLNLGALSLLGTMIAQANESLRAETGDRIAGIRLRRMSLAVLRGFCTVPLWSPTSMSMPLVFMALPSLTFLDILPVGGSIALALLTLGWMLDRMTYPRRPQAAQPPIDLSPLMQLLGLVLLIPALGLGVATALDIRSITAILLIVPCIALAWQWVQQRGFGAERPLRAARQILLGRTLPSLPDLRSEITIFAASGALGILLMPLVDVEVLGALVHSMGLGKGMVLAAGFLFISGMSFLGLNPIVSVTLVMGVYPRIPGFSFEPIHLAMMALSGWSVAVGLSPLSASVRIAARSVGVEAAVLGLRWNRSYGVAATLLLTCAMMLTGEFG</sequence>
<dbReference type="Proteomes" id="UP000186141">
    <property type="component" value="Unassembled WGS sequence"/>
</dbReference>
<dbReference type="STRING" id="1086013.SAMN05421774_107176"/>
<dbReference type="EMBL" id="FTOT01000007">
    <property type="protein sequence ID" value="SIT18713.1"/>
    <property type="molecule type" value="Genomic_DNA"/>
</dbReference>
<feature type="transmembrane region" description="Helical" evidence="1">
    <location>
        <begin position="12"/>
        <end position="30"/>
    </location>
</feature>
<evidence type="ECO:0008006" key="4">
    <source>
        <dbReference type="Google" id="ProtNLM"/>
    </source>
</evidence>
<feature type="transmembrane region" description="Helical" evidence="1">
    <location>
        <begin position="366"/>
        <end position="394"/>
    </location>
</feature>
<name>A0A1N7Q781_9RHOB</name>
<feature type="transmembrane region" description="Helical" evidence="1">
    <location>
        <begin position="450"/>
        <end position="468"/>
    </location>
</feature>
<feature type="transmembrane region" description="Helical" evidence="1">
    <location>
        <begin position="253"/>
        <end position="273"/>
    </location>
</feature>
<gene>
    <name evidence="2" type="ORF">SAMN05421774_107176</name>
</gene>
<protein>
    <recommendedName>
        <fullName evidence="4">Citrate transporter</fullName>
    </recommendedName>
</protein>
<organism evidence="2 3">
    <name type="scientific">Gemmobacter megaterium</name>
    <dbReference type="NCBI Taxonomy" id="1086013"/>
    <lineage>
        <taxon>Bacteria</taxon>
        <taxon>Pseudomonadati</taxon>
        <taxon>Pseudomonadota</taxon>
        <taxon>Alphaproteobacteria</taxon>
        <taxon>Rhodobacterales</taxon>
        <taxon>Paracoccaceae</taxon>
        <taxon>Gemmobacter</taxon>
    </lineage>
</organism>
<dbReference type="AlphaFoldDB" id="A0A1N7Q781"/>
<dbReference type="RefSeq" id="WP_076533313.1">
    <property type="nucleotide sequence ID" value="NZ_BMEH01000007.1"/>
</dbReference>
<proteinExistence type="predicted"/>